<dbReference type="GO" id="GO:0003700">
    <property type="term" value="F:DNA-binding transcription factor activity"/>
    <property type="evidence" value="ECO:0007669"/>
    <property type="project" value="InterPro"/>
</dbReference>
<dbReference type="SUPFAM" id="SSF53850">
    <property type="entry name" value="Periplasmic binding protein-like II"/>
    <property type="match status" value="1"/>
</dbReference>
<evidence type="ECO:0000256" key="2">
    <source>
        <dbReference type="ARBA" id="ARBA00023015"/>
    </source>
</evidence>
<dbReference type="AlphaFoldDB" id="A0A418YIL7"/>
<dbReference type="Gene3D" id="1.10.10.10">
    <property type="entry name" value="Winged helix-like DNA-binding domain superfamily/Winged helix DNA-binding domain"/>
    <property type="match status" value="1"/>
</dbReference>
<gene>
    <name evidence="6" type="ORF">D1Z90_03150</name>
</gene>
<dbReference type="EMBL" id="QZCH01000002">
    <property type="protein sequence ID" value="RJG50491.1"/>
    <property type="molecule type" value="Genomic_DNA"/>
</dbReference>
<comment type="similarity">
    <text evidence="1">Belongs to the LysR transcriptional regulatory family.</text>
</comment>
<keyword evidence="7" id="KW-1185">Reference proteome</keyword>
<dbReference type="InterPro" id="IPR000847">
    <property type="entry name" value="LysR_HTH_N"/>
</dbReference>
<evidence type="ECO:0000259" key="5">
    <source>
        <dbReference type="PROSITE" id="PS50931"/>
    </source>
</evidence>
<evidence type="ECO:0000313" key="7">
    <source>
        <dbReference type="Proteomes" id="UP000283255"/>
    </source>
</evidence>
<dbReference type="Pfam" id="PF00126">
    <property type="entry name" value="HTH_1"/>
    <property type="match status" value="1"/>
</dbReference>
<reference evidence="6 7" key="1">
    <citation type="submission" date="2018-09" db="EMBL/GenBank/DDBJ databases">
        <authorList>
            <person name="Wang F."/>
        </authorList>
    </citation>
    <scope>NUCLEOTIDE SEQUENCE [LARGE SCALE GENOMIC DNA]</scope>
    <source>
        <strain evidence="6 7">PLHSC7-2</strain>
    </source>
</reference>
<dbReference type="InterPro" id="IPR036388">
    <property type="entry name" value="WH-like_DNA-bd_sf"/>
</dbReference>
<proteinExistence type="inferred from homology"/>
<dbReference type="PANTHER" id="PTHR30126:SF40">
    <property type="entry name" value="HTH-TYPE TRANSCRIPTIONAL REGULATOR GLTR"/>
    <property type="match status" value="1"/>
</dbReference>
<evidence type="ECO:0000256" key="1">
    <source>
        <dbReference type="ARBA" id="ARBA00009437"/>
    </source>
</evidence>
<evidence type="ECO:0000256" key="3">
    <source>
        <dbReference type="ARBA" id="ARBA00023125"/>
    </source>
</evidence>
<reference evidence="6 7" key="2">
    <citation type="submission" date="2019-01" db="EMBL/GenBank/DDBJ databases">
        <title>Motilimonas pumilus sp. nov., isolated from the gut of sea cucumber (Apostichopus japonicus).</title>
        <authorList>
            <person name="Wang F.-Q."/>
            <person name="Ren L.-H."/>
            <person name="Lin Y.-W."/>
            <person name="Sun G.-H."/>
            <person name="Du Z.-J."/>
            <person name="Zhao J.-X."/>
            <person name="Liu X.-J."/>
            <person name="Liu L.-J."/>
        </authorList>
    </citation>
    <scope>NUCLEOTIDE SEQUENCE [LARGE SCALE GENOMIC DNA]</scope>
    <source>
        <strain evidence="6 7">PLHSC7-2</strain>
    </source>
</reference>
<dbReference type="OrthoDB" id="9786526at2"/>
<evidence type="ECO:0000313" key="6">
    <source>
        <dbReference type="EMBL" id="RJG50491.1"/>
    </source>
</evidence>
<keyword evidence="4" id="KW-0804">Transcription</keyword>
<keyword evidence="2" id="KW-0805">Transcription regulation</keyword>
<sequence>MLGLNSHYLECFVAAAETGTFNKAAKRLGKSSSTVSRWINELEDSLGYLLFDRQSNGLVVVLSPKGELLLPKAKIAIDYLTKFEHLAMSMYHDDAPLTLTMSFSELVATDGVAEVIQDLKTAYPQVHVALRNVDLTHVQLALDNQDVDFALGIVSDSLYPNVGGTLVGDENVVLIAHSDNPLRQAEQVTTDMLLGQTGIWSSPYEQTEKYQAALFNSLEMIECGDLNTVVALVKQNLGVALLPEYVAHDAIKSGEVVALNLHHREVDQSIQLMLYYRLDYPYPDVIEQLIQSLQAWFGYQA</sequence>
<dbReference type="Pfam" id="PF03466">
    <property type="entry name" value="LysR_substrate"/>
    <property type="match status" value="1"/>
</dbReference>
<keyword evidence="3" id="KW-0238">DNA-binding</keyword>
<dbReference type="Proteomes" id="UP000283255">
    <property type="component" value="Unassembled WGS sequence"/>
</dbReference>
<feature type="domain" description="HTH lysR-type" evidence="5">
    <location>
        <begin position="4"/>
        <end position="61"/>
    </location>
</feature>
<dbReference type="PROSITE" id="PS50931">
    <property type="entry name" value="HTH_LYSR"/>
    <property type="match status" value="1"/>
</dbReference>
<dbReference type="InterPro" id="IPR005119">
    <property type="entry name" value="LysR_subst-bd"/>
</dbReference>
<dbReference type="RefSeq" id="WP_119909293.1">
    <property type="nucleotide sequence ID" value="NZ_QZCH01000002.1"/>
</dbReference>
<accession>A0A418YIL7</accession>
<dbReference type="GO" id="GO:0000976">
    <property type="term" value="F:transcription cis-regulatory region binding"/>
    <property type="evidence" value="ECO:0007669"/>
    <property type="project" value="TreeGrafter"/>
</dbReference>
<evidence type="ECO:0000256" key="4">
    <source>
        <dbReference type="ARBA" id="ARBA00023163"/>
    </source>
</evidence>
<dbReference type="Gene3D" id="3.40.190.290">
    <property type="match status" value="1"/>
</dbReference>
<organism evidence="6 7">
    <name type="scientific">Motilimonas pumila</name>
    <dbReference type="NCBI Taxonomy" id="2303987"/>
    <lineage>
        <taxon>Bacteria</taxon>
        <taxon>Pseudomonadati</taxon>
        <taxon>Pseudomonadota</taxon>
        <taxon>Gammaproteobacteria</taxon>
        <taxon>Alteromonadales</taxon>
        <taxon>Alteromonadales genera incertae sedis</taxon>
        <taxon>Motilimonas</taxon>
    </lineage>
</organism>
<dbReference type="SUPFAM" id="SSF46785">
    <property type="entry name" value="Winged helix' DNA-binding domain"/>
    <property type="match status" value="1"/>
</dbReference>
<protein>
    <submittedName>
        <fullName evidence="6">LysR family transcriptional regulator</fullName>
    </submittedName>
</protein>
<dbReference type="InterPro" id="IPR036390">
    <property type="entry name" value="WH_DNA-bd_sf"/>
</dbReference>
<dbReference type="PANTHER" id="PTHR30126">
    <property type="entry name" value="HTH-TYPE TRANSCRIPTIONAL REGULATOR"/>
    <property type="match status" value="1"/>
</dbReference>
<dbReference type="CDD" id="cd05466">
    <property type="entry name" value="PBP2_LTTR_substrate"/>
    <property type="match status" value="1"/>
</dbReference>
<comment type="caution">
    <text evidence="6">The sequence shown here is derived from an EMBL/GenBank/DDBJ whole genome shotgun (WGS) entry which is preliminary data.</text>
</comment>
<name>A0A418YIL7_9GAMM</name>